<name>A0A6C2C468_9LACO</name>
<accession>A0A6C2C468</accession>
<sequence length="100" mass="11561">MSLNSVQRENTKMEFAQNIRLAGIEKVQIASELGISMVKLDRILKLDQSSLNDPWILRNYLINKIQEVGEEPVPFTALVGDWHDYWFLDSDIIDQGKITR</sequence>
<dbReference type="AlphaFoldDB" id="A0A6C2C468"/>
<protein>
    <submittedName>
        <fullName evidence="1">DUF2316 family protein</fullName>
    </submittedName>
</protein>
<dbReference type="Pfam" id="PF10078">
    <property type="entry name" value="DUF2316"/>
    <property type="match status" value="1"/>
</dbReference>
<dbReference type="InterPro" id="IPR018757">
    <property type="entry name" value="DUF2316"/>
</dbReference>
<dbReference type="OrthoDB" id="3233189at2"/>
<keyword evidence="2" id="KW-1185">Reference proteome</keyword>
<dbReference type="EMBL" id="SDGZ01000022">
    <property type="protein sequence ID" value="TYC48346.1"/>
    <property type="molecule type" value="Genomic_DNA"/>
</dbReference>
<proteinExistence type="predicted"/>
<dbReference type="RefSeq" id="WP_148623245.1">
    <property type="nucleotide sequence ID" value="NZ_SDGZ01000022.1"/>
</dbReference>
<evidence type="ECO:0000313" key="2">
    <source>
        <dbReference type="Proteomes" id="UP000371977"/>
    </source>
</evidence>
<reference evidence="1 2" key="1">
    <citation type="submission" date="2019-01" db="EMBL/GenBank/DDBJ databases">
        <title>Weissella sp. nov., a novel lactic acid bacterium isolated from animal feces.</title>
        <authorList>
            <person name="Wang L.-T."/>
        </authorList>
    </citation>
    <scope>NUCLEOTIDE SEQUENCE [LARGE SCALE GENOMIC DNA]</scope>
    <source>
        <strain evidence="1 2">8H-2</strain>
    </source>
</reference>
<evidence type="ECO:0000313" key="1">
    <source>
        <dbReference type="EMBL" id="TYC48346.1"/>
    </source>
</evidence>
<gene>
    <name evidence="1" type="ORF">ESZ50_09040</name>
</gene>
<organism evidence="1 2">
    <name type="scientific">Weissella muntiaci</name>
    <dbReference type="NCBI Taxonomy" id="2508881"/>
    <lineage>
        <taxon>Bacteria</taxon>
        <taxon>Bacillati</taxon>
        <taxon>Bacillota</taxon>
        <taxon>Bacilli</taxon>
        <taxon>Lactobacillales</taxon>
        <taxon>Lactobacillaceae</taxon>
        <taxon>Weissella</taxon>
    </lineage>
</organism>
<comment type="caution">
    <text evidence="1">The sequence shown here is derived from an EMBL/GenBank/DDBJ whole genome shotgun (WGS) entry which is preliminary data.</text>
</comment>
<dbReference type="Proteomes" id="UP000371977">
    <property type="component" value="Unassembled WGS sequence"/>
</dbReference>